<organism evidence="1 2">
    <name type="scientific">Salinimicrobium sediminis</name>
    <dbReference type="NCBI Taxonomy" id="1343891"/>
    <lineage>
        <taxon>Bacteria</taxon>
        <taxon>Pseudomonadati</taxon>
        <taxon>Bacteroidota</taxon>
        <taxon>Flavobacteriia</taxon>
        <taxon>Flavobacteriales</taxon>
        <taxon>Flavobacteriaceae</taxon>
        <taxon>Salinimicrobium</taxon>
    </lineage>
</organism>
<dbReference type="Proteomes" id="UP000219193">
    <property type="component" value="Unassembled WGS sequence"/>
</dbReference>
<dbReference type="RefSeq" id="WP_097054603.1">
    <property type="nucleotide sequence ID" value="NZ_OCMF01000001.1"/>
</dbReference>
<dbReference type="OrthoDB" id="997423at2"/>
<sequence>MRNFLCLLPLCLLCLGCIGDQIKRPLNPEEPGEEKGKFLAVATLPVHIDSTSYLIHPVGKIEVREEYYGSDSHNSGSPVSGDSFYGNFSNLRFQELNSEAFTALTAQNIRIRSVHFLREIFDNTGKQLLLYNVVDTDTNSDEKLTSEDREALYISTINGGNFKKISPLNQVVLGFRVVPAMKRLYFRSLQDTNDNGQPDAEEKLHYFYVDLASEALKVTEYFPVGA</sequence>
<keyword evidence="2" id="KW-1185">Reference proteome</keyword>
<dbReference type="EMBL" id="OCMF01000001">
    <property type="protein sequence ID" value="SOC78808.1"/>
    <property type="molecule type" value="Genomic_DNA"/>
</dbReference>
<protein>
    <submittedName>
        <fullName evidence="1">Uncharacterized protein</fullName>
    </submittedName>
</protein>
<dbReference type="AlphaFoldDB" id="A0A285X0I4"/>
<accession>A0A285X0I4</accession>
<reference evidence="2" key="1">
    <citation type="submission" date="2017-09" db="EMBL/GenBank/DDBJ databases">
        <authorList>
            <person name="Varghese N."/>
            <person name="Submissions S."/>
        </authorList>
    </citation>
    <scope>NUCLEOTIDE SEQUENCE [LARGE SCALE GENOMIC DNA]</scope>
    <source>
        <strain evidence="2">CGMCC 1.12641</strain>
    </source>
</reference>
<evidence type="ECO:0000313" key="1">
    <source>
        <dbReference type="EMBL" id="SOC78808.1"/>
    </source>
</evidence>
<evidence type="ECO:0000313" key="2">
    <source>
        <dbReference type="Proteomes" id="UP000219193"/>
    </source>
</evidence>
<proteinExistence type="predicted"/>
<name>A0A285X0I4_9FLAO</name>
<gene>
    <name evidence="1" type="ORF">SAMN06296241_0324</name>
</gene>